<sequence>MEWYLYIAVIGVGLLTGFINTIAAGGSLLSLPFLIFLGLPANVANGTNRIAILLQNIVSVSSFKQQRILNLKEGIWIAVPAIIGSLIGAQIAINFDEEVMRKTIGGLLLVMFFIIMIKPDKWIKGQEGEMKSRPSL</sequence>
<keyword evidence="6 7" id="KW-0472">Membrane</keyword>
<dbReference type="AlphaFoldDB" id="X0W3S7"/>
<evidence type="ECO:0000256" key="1">
    <source>
        <dbReference type="ARBA" id="ARBA00004651"/>
    </source>
</evidence>
<keyword evidence="5 7" id="KW-1133">Transmembrane helix</keyword>
<evidence type="ECO:0000256" key="3">
    <source>
        <dbReference type="ARBA" id="ARBA00022475"/>
    </source>
</evidence>
<name>X0W3S7_9ZZZZ</name>
<reference evidence="8" key="1">
    <citation type="journal article" date="2014" name="Front. Microbiol.">
        <title>High frequency of phylogenetically diverse reductive dehalogenase-homologous genes in deep subseafloor sedimentary metagenomes.</title>
        <authorList>
            <person name="Kawai M."/>
            <person name="Futagami T."/>
            <person name="Toyoda A."/>
            <person name="Takaki Y."/>
            <person name="Nishi S."/>
            <person name="Hori S."/>
            <person name="Arai W."/>
            <person name="Tsubouchi T."/>
            <person name="Morono Y."/>
            <person name="Uchiyama I."/>
            <person name="Ito T."/>
            <person name="Fujiyama A."/>
            <person name="Inagaki F."/>
            <person name="Takami H."/>
        </authorList>
    </citation>
    <scope>NUCLEOTIDE SEQUENCE</scope>
    <source>
        <strain evidence="8">Expedition CK06-06</strain>
    </source>
</reference>
<organism evidence="8">
    <name type="scientific">marine sediment metagenome</name>
    <dbReference type="NCBI Taxonomy" id="412755"/>
    <lineage>
        <taxon>unclassified sequences</taxon>
        <taxon>metagenomes</taxon>
        <taxon>ecological metagenomes</taxon>
    </lineage>
</organism>
<keyword evidence="3" id="KW-1003">Cell membrane</keyword>
<evidence type="ECO:0000313" key="8">
    <source>
        <dbReference type="EMBL" id="GAG25469.1"/>
    </source>
</evidence>
<feature type="transmembrane region" description="Helical" evidence="7">
    <location>
        <begin position="99"/>
        <end position="117"/>
    </location>
</feature>
<evidence type="ECO:0000256" key="7">
    <source>
        <dbReference type="SAM" id="Phobius"/>
    </source>
</evidence>
<evidence type="ECO:0000256" key="6">
    <source>
        <dbReference type="ARBA" id="ARBA00023136"/>
    </source>
</evidence>
<dbReference type="InterPro" id="IPR052017">
    <property type="entry name" value="TSUP"/>
</dbReference>
<dbReference type="PANTHER" id="PTHR30269">
    <property type="entry name" value="TRANSMEMBRANE PROTEIN YFCA"/>
    <property type="match status" value="1"/>
</dbReference>
<comment type="subcellular location">
    <subcellularLocation>
        <location evidence="1">Cell membrane</location>
        <topology evidence="1">Multi-pass membrane protein</topology>
    </subcellularLocation>
</comment>
<proteinExistence type="predicted"/>
<dbReference type="EMBL" id="BARS01037364">
    <property type="protein sequence ID" value="GAG25469.1"/>
    <property type="molecule type" value="Genomic_DNA"/>
</dbReference>
<evidence type="ECO:0000256" key="5">
    <source>
        <dbReference type="ARBA" id="ARBA00022989"/>
    </source>
</evidence>
<evidence type="ECO:0008006" key="9">
    <source>
        <dbReference type="Google" id="ProtNLM"/>
    </source>
</evidence>
<keyword evidence="2" id="KW-0813">Transport</keyword>
<comment type="caution">
    <text evidence="8">The sequence shown here is derived from an EMBL/GenBank/DDBJ whole genome shotgun (WGS) entry which is preliminary data.</text>
</comment>
<evidence type="ECO:0000256" key="4">
    <source>
        <dbReference type="ARBA" id="ARBA00022692"/>
    </source>
</evidence>
<gene>
    <name evidence="8" type="ORF">S01H1_57302</name>
</gene>
<feature type="transmembrane region" description="Helical" evidence="7">
    <location>
        <begin position="6"/>
        <end position="39"/>
    </location>
</feature>
<feature type="non-terminal residue" evidence="8">
    <location>
        <position position="136"/>
    </location>
</feature>
<dbReference type="InterPro" id="IPR002781">
    <property type="entry name" value="TM_pro_TauE-like"/>
</dbReference>
<protein>
    <recommendedName>
        <fullName evidence="9">Membrane transporter protein</fullName>
    </recommendedName>
</protein>
<accession>X0W3S7</accession>
<dbReference type="PANTHER" id="PTHR30269:SF0">
    <property type="entry name" value="MEMBRANE TRANSPORTER PROTEIN YFCA-RELATED"/>
    <property type="match status" value="1"/>
</dbReference>
<keyword evidence="4 7" id="KW-0812">Transmembrane</keyword>
<evidence type="ECO:0000256" key="2">
    <source>
        <dbReference type="ARBA" id="ARBA00022448"/>
    </source>
</evidence>
<feature type="transmembrane region" description="Helical" evidence="7">
    <location>
        <begin position="74"/>
        <end position="93"/>
    </location>
</feature>
<dbReference type="Pfam" id="PF01925">
    <property type="entry name" value="TauE"/>
    <property type="match status" value="1"/>
</dbReference>
<dbReference type="GO" id="GO:0005886">
    <property type="term" value="C:plasma membrane"/>
    <property type="evidence" value="ECO:0007669"/>
    <property type="project" value="UniProtKB-SubCell"/>
</dbReference>